<feature type="transmembrane region" description="Helical" evidence="3">
    <location>
        <begin position="473"/>
        <end position="495"/>
    </location>
</feature>
<sequence length="593" mass="64457">MTRLAAFAFGVIASMGCFFVASAAQAATMYLDPPSGSIEIDDPLTVEVVLSSPDEAVNAVRGRLRFPTELLEVSSVSVQGTAISLWLQQPTYSNDAGTIDFEGVVLNPGFQGNAARLFTVTLRGKGNGNADVTFTSGAILANDGKGTNVITGLSKATYTVNAPTVAPPVPEATTPVDTPGAPGAPQVSSPTHPSPVSWYKERVARFAWGVGAETTAVAYLLDRRPNSVPAAAAEGTPSSYTSEALTDGAWYFHVRTKNQYGWGGISHFRVQVDATAPSSFTATALPSVSANDPLARFRFSAYDGTSGIGHYEIYLGADLFDQWVDPGTHLYRSLPLPPGSHVLRIRAVDLAGNFLERTAEATVTALPAPSIHSYTSLIRSDEPLIVKGGTFPNARVNVWVQRGESGVMDTAQDQADIRGLFTIVYDRDLEKGDYRIWVTAVDDLGAQTLPSEEKPLSVVSASVEEIGNMAVRMLTTMVVLLSLLFTAGWLLAFIWRKLMWLSTLLVNSGRFSHAHVERTSEILRRDESLEQLKKDIKENEEELEMEVLRVERDKQRGEIRRPKVVRLAQDVMEKAKQRGRKKSSSEGTRKPPR</sequence>
<protein>
    <recommendedName>
        <fullName evidence="7">Cohesin domain-containing protein</fullName>
    </recommendedName>
</protein>
<feature type="compositionally biased region" description="Basic and acidic residues" evidence="2">
    <location>
        <begin position="583"/>
        <end position="593"/>
    </location>
</feature>
<feature type="region of interest" description="Disordered" evidence="2">
    <location>
        <begin position="568"/>
        <end position="593"/>
    </location>
</feature>
<evidence type="ECO:0000256" key="1">
    <source>
        <dbReference type="SAM" id="Coils"/>
    </source>
</evidence>
<evidence type="ECO:0008006" key="7">
    <source>
        <dbReference type="Google" id="ProtNLM"/>
    </source>
</evidence>
<evidence type="ECO:0000313" key="6">
    <source>
        <dbReference type="Proteomes" id="UP000177885"/>
    </source>
</evidence>
<keyword evidence="1" id="KW-0175">Coiled coil</keyword>
<feature type="region of interest" description="Disordered" evidence="2">
    <location>
        <begin position="166"/>
        <end position="193"/>
    </location>
</feature>
<dbReference type="STRING" id="1802385.A2856_04365"/>
<comment type="caution">
    <text evidence="5">The sequence shown here is derived from an EMBL/GenBank/DDBJ whole genome shotgun (WGS) entry which is preliminary data.</text>
</comment>
<accession>A0A1F7TP20</accession>
<gene>
    <name evidence="5" type="ORF">A2856_04365</name>
</gene>
<dbReference type="PROSITE" id="PS51257">
    <property type="entry name" value="PROKAR_LIPOPROTEIN"/>
    <property type="match status" value="1"/>
</dbReference>
<feature type="coiled-coil region" evidence="1">
    <location>
        <begin position="522"/>
        <end position="553"/>
    </location>
</feature>
<evidence type="ECO:0000256" key="2">
    <source>
        <dbReference type="SAM" id="MobiDB-lite"/>
    </source>
</evidence>
<dbReference type="EMBL" id="MGDT01000003">
    <property type="protein sequence ID" value="OGL67257.1"/>
    <property type="molecule type" value="Genomic_DNA"/>
</dbReference>
<keyword evidence="3" id="KW-0812">Transmembrane</keyword>
<proteinExistence type="predicted"/>
<feature type="chain" id="PRO_5009532880" description="Cohesin domain-containing protein" evidence="4">
    <location>
        <begin position="27"/>
        <end position="593"/>
    </location>
</feature>
<organism evidence="5 6">
    <name type="scientific">Candidatus Uhrbacteria bacterium RIFCSPHIGHO2_01_FULL_63_20</name>
    <dbReference type="NCBI Taxonomy" id="1802385"/>
    <lineage>
        <taxon>Bacteria</taxon>
        <taxon>Candidatus Uhriibacteriota</taxon>
    </lineage>
</organism>
<name>A0A1F7TP20_9BACT</name>
<dbReference type="CDD" id="cd08547">
    <property type="entry name" value="Type_II_cohesin"/>
    <property type="match status" value="1"/>
</dbReference>
<keyword evidence="3" id="KW-1133">Transmembrane helix</keyword>
<keyword evidence="4" id="KW-0732">Signal</keyword>
<dbReference type="AlphaFoldDB" id="A0A1F7TP20"/>
<dbReference type="Gene3D" id="2.60.40.680">
    <property type="match status" value="1"/>
</dbReference>
<evidence type="ECO:0000256" key="4">
    <source>
        <dbReference type="SAM" id="SignalP"/>
    </source>
</evidence>
<evidence type="ECO:0000313" key="5">
    <source>
        <dbReference type="EMBL" id="OGL67257.1"/>
    </source>
</evidence>
<reference evidence="5 6" key="1">
    <citation type="journal article" date="2016" name="Nat. Commun.">
        <title>Thousands of microbial genomes shed light on interconnected biogeochemical processes in an aquifer system.</title>
        <authorList>
            <person name="Anantharaman K."/>
            <person name="Brown C.T."/>
            <person name="Hug L.A."/>
            <person name="Sharon I."/>
            <person name="Castelle C.J."/>
            <person name="Probst A.J."/>
            <person name="Thomas B.C."/>
            <person name="Singh A."/>
            <person name="Wilkins M.J."/>
            <person name="Karaoz U."/>
            <person name="Brodie E.L."/>
            <person name="Williams K.H."/>
            <person name="Hubbard S.S."/>
            <person name="Banfield J.F."/>
        </authorList>
    </citation>
    <scope>NUCLEOTIDE SEQUENCE [LARGE SCALE GENOMIC DNA]</scope>
</reference>
<keyword evidence="3" id="KW-0472">Membrane</keyword>
<dbReference type="Proteomes" id="UP000177885">
    <property type="component" value="Unassembled WGS sequence"/>
</dbReference>
<evidence type="ECO:0000256" key="3">
    <source>
        <dbReference type="SAM" id="Phobius"/>
    </source>
</evidence>
<feature type="signal peptide" evidence="4">
    <location>
        <begin position="1"/>
        <end position="26"/>
    </location>
</feature>